<protein>
    <submittedName>
        <fullName evidence="2">Mycothiol acetyltransferase</fullName>
        <ecNumber evidence="2">2.3.1.189</ecNumber>
    </submittedName>
</protein>
<dbReference type="PANTHER" id="PTHR43617">
    <property type="entry name" value="L-AMINO ACID N-ACETYLTRANSFERASE"/>
    <property type="match status" value="1"/>
</dbReference>
<name>A0A2W1JIG9_9CYAN</name>
<feature type="domain" description="N-acetyltransferase" evidence="1">
    <location>
        <begin position="2"/>
        <end position="209"/>
    </location>
</feature>
<dbReference type="EC" id="2.3.1.189" evidence="2"/>
<dbReference type="Gene3D" id="3.40.630.30">
    <property type="match status" value="1"/>
</dbReference>
<dbReference type="CDD" id="cd04301">
    <property type="entry name" value="NAT_SF"/>
    <property type="match status" value="1"/>
</dbReference>
<dbReference type="OrthoDB" id="529907at2"/>
<dbReference type="AlphaFoldDB" id="A0A2W1JIG9"/>
<keyword evidence="3" id="KW-1185">Reference proteome</keyword>
<accession>A0A2W1JIG9</accession>
<dbReference type="GO" id="GO:0035447">
    <property type="term" value="F:mycothiol synthase activity"/>
    <property type="evidence" value="ECO:0007669"/>
    <property type="project" value="UniProtKB-EC"/>
</dbReference>
<sequence>MLNTRPATISDLSFLAQIMYEASLPPHNHSFWDEMLEGSQTSALDFLAAALTARASNWGNVEDFIVAEIAGEPVAAAAGYQPNFEDYRPLKVSEISAIAKELGWSHPIEVEVRRRYTQLFSDNPRPVFLHPQAPWIIESVAVLPDARGQGVGKTLLRSLLEAGRDQDQSHAGIMIINGNERARKTYESLGFKPYQTFHADYFREQFGVEFSGITKFGLCLSSELE</sequence>
<keyword evidence="2" id="KW-0012">Acyltransferase</keyword>
<reference evidence="2 3" key="1">
    <citation type="journal article" date="2018" name="Sci. Rep.">
        <title>A novel species of the marine cyanobacterium Acaryochloris with a unique pigment content and lifestyle.</title>
        <authorList>
            <person name="Partensky F."/>
            <person name="Six C."/>
            <person name="Ratin M."/>
            <person name="Garczarek L."/>
            <person name="Vaulot D."/>
            <person name="Probert I."/>
            <person name="Calteau A."/>
            <person name="Gourvil P."/>
            <person name="Marie D."/>
            <person name="Grebert T."/>
            <person name="Bouchier C."/>
            <person name="Le Panse S."/>
            <person name="Gachenot M."/>
            <person name="Rodriguez F."/>
            <person name="Garrido J.L."/>
        </authorList>
    </citation>
    <scope>NUCLEOTIDE SEQUENCE [LARGE SCALE GENOMIC DNA]</scope>
    <source>
        <strain evidence="2 3">RCC1774</strain>
    </source>
</reference>
<evidence type="ECO:0000313" key="3">
    <source>
        <dbReference type="Proteomes" id="UP000248857"/>
    </source>
</evidence>
<dbReference type="EMBL" id="PQWO01000006">
    <property type="protein sequence ID" value="PZD73290.1"/>
    <property type="molecule type" value="Genomic_DNA"/>
</dbReference>
<proteinExistence type="predicted"/>
<dbReference type="InterPro" id="IPR000182">
    <property type="entry name" value="GNAT_dom"/>
</dbReference>
<dbReference type="PROSITE" id="PS51186">
    <property type="entry name" value="GNAT"/>
    <property type="match status" value="1"/>
</dbReference>
<dbReference type="Proteomes" id="UP000248857">
    <property type="component" value="Unassembled WGS sequence"/>
</dbReference>
<organism evidence="2 3">
    <name type="scientific">Acaryochloris thomasi RCC1774</name>
    <dbReference type="NCBI Taxonomy" id="1764569"/>
    <lineage>
        <taxon>Bacteria</taxon>
        <taxon>Bacillati</taxon>
        <taxon>Cyanobacteriota</taxon>
        <taxon>Cyanophyceae</taxon>
        <taxon>Acaryochloridales</taxon>
        <taxon>Acaryochloridaceae</taxon>
        <taxon>Acaryochloris</taxon>
        <taxon>Acaryochloris thomasi</taxon>
    </lineage>
</organism>
<gene>
    <name evidence="2" type="primary">mshD_3</name>
    <name evidence="2" type="ORF">C1752_02381</name>
</gene>
<evidence type="ECO:0000313" key="2">
    <source>
        <dbReference type="EMBL" id="PZD73290.1"/>
    </source>
</evidence>
<dbReference type="InterPro" id="IPR016181">
    <property type="entry name" value="Acyl_CoA_acyltransferase"/>
</dbReference>
<evidence type="ECO:0000259" key="1">
    <source>
        <dbReference type="PROSITE" id="PS51186"/>
    </source>
</evidence>
<dbReference type="SUPFAM" id="SSF55729">
    <property type="entry name" value="Acyl-CoA N-acyltransferases (Nat)"/>
    <property type="match status" value="1"/>
</dbReference>
<dbReference type="PANTHER" id="PTHR43617:SF20">
    <property type="entry name" value="N-ALPHA-ACETYLTRANSFERASE RIMI"/>
    <property type="match status" value="1"/>
</dbReference>
<dbReference type="InterPro" id="IPR050276">
    <property type="entry name" value="MshD_Acetyltransferase"/>
</dbReference>
<dbReference type="GO" id="GO:0008999">
    <property type="term" value="F:protein-N-terminal-alanine acetyltransferase activity"/>
    <property type="evidence" value="ECO:0007669"/>
    <property type="project" value="TreeGrafter"/>
</dbReference>
<dbReference type="RefSeq" id="WP_110986330.1">
    <property type="nucleotide sequence ID" value="NZ_CAWNWM010000006.1"/>
</dbReference>
<keyword evidence="2" id="KW-0808">Transferase</keyword>
<comment type="caution">
    <text evidence="2">The sequence shown here is derived from an EMBL/GenBank/DDBJ whole genome shotgun (WGS) entry which is preliminary data.</text>
</comment>
<dbReference type="Pfam" id="PF00583">
    <property type="entry name" value="Acetyltransf_1"/>
    <property type="match status" value="1"/>
</dbReference>